<comment type="caution">
    <text evidence="2">The sequence shown here is derived from an EMBL/GenBank/DDBJ whole genome shotgun (WGS) entry which is preliminary data.</text>
</comment>
<protein>
    <submittedName>
        <fullName evidence="2">Uncharacterized protein</fullName>
    </submittedName>
</protein>
<dbReference type="AlphaFoldDB" id="A0A645IGI9"/>
<evidence type="ECO:0000313" key="2">
    <source>
        <dbReference type="EMBL" id="MPN50086.1"/>
    </source>
</evidence>
<gene>
    <name evidence="2" type="ORF">SDC9_197712</name>
</gene>
<dbReference type="EMBL" id="VSSQ01113925">
    <property type="protein sequence ID" value="MPN50086.1"/>
    <property type="molecule type" value="Genomic_DNA"/>
</dbReference>
<reference evidence="2" key="1">
    <citation type="submission" date="2019-08" db="EMBL/GenBank/DDBJ databases">
        <authorList>
            <person name="Kucharzyk K."/>
            <person name="Murdoch R.W."/>
            <person name="Higgins S."/>
            <person name="Loffler F."/>
        </authorList>
    </citation>
    <scope>NUCLEOTIDE SEQUENCE</scope>
</reference>
<organism evidence="2">
    <name type="scientific">bioreactor metagenome</name>
    <dbReference type="NCBI Taxonomy" id="1076179"/>
    <lineage>
        <taxon>unclassified sequences</taxon>
        <taxon>metagenomes</taxon>
        <taxon>ecological metagenomes</taxon>
    </lineage>
</organism>
<proteinExistence type="predicted"/>
<evidence type="ECO:0000256" key="1">
    <source>
        <dbReference type="SAM" id="MobiDB-lite"/>
    </source>
</evidence>
<sequence length="169" mass="18361">MERSIIAGVNHHPLLQQMRDRPWIPLKGADHIGGGLVRRNAFLHQLRGCGVVIPKCCLMEQPGGSAADLFRGCLFQQRLGDMDFFIIGIGDHIAVICPGEVGGAVFGLFIKQPYLFAIARIDGALACGEVLLSSQVFCIGKQKRSHLSAHRSRSARGKGQQLGGLIRHL</sequence>
<accession>A0A645IGI9</accession>
<feature type="region of interest" description="Disordered" evidence="1">
    <location>
        <begin position="149"/>
        <end position="169"/>
    </location>
</feature>
<name>A0A645IGI9_9ZZZZ</name>